<accession>A0A1G5JPX9</accession>
<dbReference type="EMBL" id="FMVJ01000007">
    <property type="protein sequence ID" value="SCY90387.1"/>
    <property type="molecule type" value="Genomic_DNA"/>
</dbReference>
<evidence type="ECO:0000313" key="2">
    <source>
        <dbReference type="Proteomes" id="UP000199569"/>
    </source>
</evidence>
<sequence>MLIDEAAYRECFEDYKITDCVVRSSLMLYFVLVADDPHFLPADLDMEEDTSLSDAERPTRIVSCYLDEPADKRWGYATYKGYQGLYAGASREPLGQFVGVDMDGKVLSIGSGFKGFENPIPGSRHGPLRGVVTKVKTIGGLTHISTGYRGLACRENMNQWRSLCSNLEFQPDPDETSALYGFEDFDAFDTGEFYCIGGKGDVWRFDGNRWQQLGFPNKDYLEAVCCGGDGYVYLSDASGGVWKGRMDRWVQIHESTWMPARFKDMVWFQDRVYSTSEEGILHEIIDDVVHVCDLPLEISNCAENLSVGDGVMLMAGLGGAAYHDGKEWRSLVNRSAF</sequence>
<dbReference type="RefSeq" id="WP_091135463.1">
    <property type="nucleotide sequence ID" value="NZ_FMVJ01000007.1"/>
</dbReference>
<name>A0A1G5JPX9_9HYPH</name>
<dbReference type="AlphaFoldDB" id="A0A1G5JPX9"/>
<evidence type="ECO:0000313" key="1">
    <source>
        <dbReference type="EMBL" id="SCY90387.1"/>
    </source>
</evidence>
<gene>
    <name evidence="1" type="ORF">SAMN02927923_02808</name>
</gene>
<protein>
    <submittedName>
        <fullName evidence="1">Uncharacterized protein</fullName>
    </submittedName>
</protein>
<organism evidence="1 2">
    <name type="scientific">Microvirga guangxiensis</name>
    <dbReference type="NCBI Taxonomy" id="549386"/>
    <lineage>
        <taxon>Bacteria</taxon>
        <taxon>Pseudomonadati</taxon>
        <taxon>Pseudomonadota</taxon>
        <taxon>Alphaproteobacteria</taxon>
        <taxon>Hyphomicrobiales</taxon>
        <taxon>Methylobacteriaceae</taxon>
        <taxon>Microvirga</taxon>
    </lineage>
</organism>
<dbReference type="OrthoDB" id="8378427at2"/>
<dbReference type="Proteomes" id="UP000199569">
    <property type="component" value="Unassembled WGS sequence"/>
</dbReference>
<keyword evidence="2" id="KW-1185">Reference proteome</keyword>
<proteinExistence type="predicted"/>
<reference evidence="1 2" key="1">
    <citation type="submission" date="2016-10" db="EMBL/GenBank/DDBJ databases">
        <authorList>
            <person name="de Groot N.N."/>
        </authorList>
    </citation>
    <scope>NUCLEOTIDE SEQUENCE [LARGE SCALE GENOMIC DNA]</scope>
    <source>
        <strain evidence="1 2">CGMCC 1.7666</strain>
    </source>
</reference>